<evidence type="ECO:0000313" key="13">
    <source>
        <dbReference type="Proteomes" id="UP001297581"/>
    </source>
</evidence>
<dbReference type="InterPro" id="IPR051930">
    <property type="entry name" value="FNR_type-1"/>
</dbReference>
<evidence type="ECO:0000256" key="2">
    <source>
        <dbReference type="ARBA" id="ARBA00008312"/>
    </source>
</evidence>
<evidence type="ECO:0000256" key="7">
    <source>
        <dbReference type="ARBA" id="ARBA00022857"/>
    </source>
</evidence>
<accession>A0AAJ1BE78</accession>
<dbReference type="PANTHER" id="PTHR47878:SF1">
    <property type="entry name" value="FLAVODOXIN_FERREDOXIN--NADP REDUCTASE"/>
    <property type="match status" value="1"/>
</dbReference>
<dbReference type="EC" id="1.18.1.2" evidence="3"/>
<dbReference type="Gene3D" id="2.40.30.10">
    <property type="entry name" value="Translation factors"/>
    <property type="match status" value="1"/>
</dbReference>
<dbReference type="GO" id="GO:0042167">
    <property type="term" value="P:heme catabolic process"/>
    <property type="evidence" value="ECO:0007669"/>
    <property type="project" value="TreeGrafter"/>
</dbReference>
<evidence type="ECO:0000256" key="9">
    <source>
        <dbReference type="ARBA" id="ARBA00034078"/>
    </source>
</evidence>
<keyword evidence="13" id="KW-1185">Reference proteome</keyword>
<evidence type="ECO:0000256" key="8">
    <source>
        <dbReference type="ARBA" id="ARBA00023002"/>
    </source>
</evidence>
<evidence type="ECO:0000256" key="6">
    <source>
        <dbReference type="ARBA" id="ARBA00022827"/>
    </source>
</evidence>
<sequence length="248" mass="27136">MWVEGTILARRDWTDKLFSLQIAADISPFIAGQFIKLSLQHEERRVARAYSLVNPPGSDYLEILAVAVEDGQLSPKLQDLNVGDSLEVSATATGFMTLDELPKAESAGRQLWMLATGTAVGPFISMLKTPEPAARFEHLVLVYGVRYAEDLAYLVDLQALAKANPDFHLVLSVTREPMAGALQQRIPQALSSGELEAMTGLTLSAEHSQVMICGNPGMVAECQTLLLERGLAKNLRRAPGNITVEKYW</sequence>
<evidence type="ECO:0000259" key="11">
    <source>
        <dbReference type="PROSITE" id="PS51384"/>
    </source>
</evidence>
<protein>
    <recommendedName>
        <fullName evidence="3">ferredoxin--NADP(+) reductase</fullName>
        <ecNumber evidence="3">1.18.1.2</ecNumber>
    </recommendedName>
</protein>
<dbReference type="InterPro" id="IPR039261">
    <property type="entry name" value="FNR_nucleotide-bd"/>
</dbReference>
<dbReference type="InterPro" id="IPR033892">
    <property type="entry name" value="FNR_bac"/>
</dbReference>
<comment type="catalytic activity">
    <reaction evidence="10">
        <text>2 reduced [2Fe-2S]-[ferredoxin] + NADP(+) + H(+) = 2 oxidized [2Fe-2S]-[ferredoxin] + NADPH</text>
        <dbReference type="Rhea" id="RHEA:20125"/>
        <dbReference type="Rhea" id="RHEA-COMP:10000"/>
        <dbReference type="Rhea" id="RHEA-COMP:10001"/>
        <dbReference type="ChEBI" id="CHEBI:15378"/>
        <dbReference type="ChEBI" id="CHEBI:33737"/>
        <dbReference type="ChEBI" id="CHEBI:33738"/>
        <dbReference type="ChEBI" id="CHEBI:57783"/>
        <dbReference type="ChEBI" id="CHEBI:58349"/>
        <dbReference type="EC" id="1.18.1.2"/>
    </reaction>
</comment>
<dbReference type="SUPFAM" id="SSF63380">
    <property type="entry name" value="Riboflavin synthase domain-like"/>
    <property type="match status" value="1"/>
</dbReference>
<dbReference type="EMBL" id="JAKUDL010000001">
    <property type="protein sequence ID" value="MCH4293040.1"/>
    <property type="molecule type" value="Genomic_DNA"/>
</dbReference>
<reference evidence="12 13" key="1">
    <citation type="submission" date="2022-02" db="EMBL/GenBank/DDBJ databases">
        <title>The genome sequence of Shewanella sp. 3B26.</title>
        <authorList>
            <person name="Du J."/>
        </authorList>
    </citation>
    <scope>NUCLEOTIDE SEQUENCE [LARGE SCALE GENOMIC DNA]</scope>
    <source>
        <strain evidence="12 13">3B26</strain>
    </source>
</reference>
<keyword evidence="7" id="KW-0521">NADP</keyword>
<keyword evidence="6" id="KW-0274">FAD</keyword>
<comment type="cofactor">
    <cofactor evidence="9">
        <name>[2Fe-2S] cluster</name>
        <dbReference type="ChEBI" id="CHEBI:190135"/>
    </cofactor>
</comment>
<evidence type="ECO:0000256" key="3">
    <source>
        <dbReference type="ARBA" id="ARBA00013223"/>
    </source>
</evidence>
<keyword evidence="5" id="KW-0547">Nucleotide-binding</keyword>
<keyword evidence="4" id="KW-0285">Flavoprotein</keyword>
<dbReference type="InterPro" id="IPR001433">
    <property type="entry name" value="OxRdtase_FAD/NAD-bd"/>
</dbReference>
<dbReference type="Gene3D" id="3.40.50.80">
    <property type="entry name" value="Nucleotide-binding domain of ferredoxin-NADP reductase (FNR) module"/>
    <property type="match status" value="1"/>
</dbReference>
<dbReference type="InterPro" id="IPR017938">
    <property type="entry name" value="Riboflavin_synthase-like_b-brl"/>
</dbReference>
<gene>
    <name evidence="12" type="ORF">MJ923_01815</name>
</gene>
<organism evidence="12 13">
    <name type="scientific">Shewanella zhuhaiensis</name>
    <dbReference type="NCBI Taxonomy" id="2919576"/>
    <lineage>
        <taxon>Bacteria</taxon>
        <taxon>Pseudomonadati</taxon>
        <taxon>Pseudomonadota</taxon>
        <taxon>Gammaproteobacteria</taxon>
        <taxon>Alteromonadales</taxon>
        <taxon>Shewanellaceae</taxon>
        <taxon>Shewanella</taxon>
    </lineage>
</organism>
<dbReference type="InterPro" id="IPR008333">
    <property type="entry name" value="Cbr1-like_FAD-bd_dom"/>
</dbReference>
<comment type="caution">
    <text evidence="12">The sequence shown here is derived from an EMBL/GenBank/DDBJ whole genome shotgun (WGS) entry which is preliminary data.</text>
</comment>
<proteinExistence type="inferred from homology"/>
<dbReference type="Pfam" id="PF00970">
    <property type="entry name" value="FAD_binding_6"/>
    <property type="match status" value="1"/>
</dbReference>
<dbReference type="GO" id="GO:0004324">
    <property type="term" value="F:ferredoxin-NADP+ reductase activity"/>
    <property type="evidence" value="ECO:0007669"/>
    <property type="project" value="UniProtKB-EC"/>
</dbReference>
<keyword evidence="8" id="KW-0560">Oxidoreductase</keyword>
<dbReference type="Proteomes" id="UP001297581">
    <property type="component" value="Unassembled WGS sequence"/>
</dbReference>
<comment type="similarity">
    <text evidence="2">Belongs to the ferredoxin--NADP reductase type 1 family.</text>
</comment>
<dbReference type="PANTHER" id="PTHR47878">
    <property type="entry name" value="OXIDOREDUCTASE FAD/NAD(P)-BINDING DOMAIN PROTEIN"/>
    <property type="match status" value="1"/>
</dbReference>
<dbReference type="SUPFAM" id="SSF52343">
    <property type="entry name" value="Ferredoxin reductase-like, C-terminal NADP-linked domain"/>
    <property type="match status" value="1"/>
</dbReference>
<dbReference type="GO" id="GO:0000166">
    <property type="term" value="F:nucleotide binding"/>
    <property type="evidence" value="ECO:0007669"/>
    <property type="project" value="UniProtKB-KW"/>
</dbReference>
<dbReference type="InterPro" id="IPR017927">
    <property type="entry name" value="FAD-bd_FR_type"/>
</dbReference>
<dbReference type="CDD" id="cd06195">
    <property type="entry name" value="FNR1"/>
    <property type="match status" value="1"/>
</dbReference>
<comment type="cofactor">
    <cofactor evidence="1">
        <name>FAD</name>
        <dbReference type="ChEBI" id="CHEBI:57692"/>
    </cofactor>
</comment>
<feature type="domain" description="FAD-binding FR-type" evidence="11">
    <location>
        <begin position="1"/>
        <end position="99"/>
    </location>
</feature>
<dbReference type="RefSeq" id="WP_240589658.1">
    <property type="nucleotide sequence ID" value="NZ_JAKUDL010000001.1"/>
</dbReference>
<dbReference type="AlphaFoldDB" id="A0AAJ1BE78"/>
<evidence type="ECO:0000256" key="5">
    <source>
        <dbReference type="ARBA" id="ARBA00022741"/>
    </source>
</evidence>
<evidence type="ECO:0000256" key="4">
    <source>
        <dbReference type="ARBA" id="ARBA00022630"/>
    </source>
</evidence>
<dbReference type="PROSITE" id="PS51384">
    <property type="entry name" value="FAD_FR"/>
    <property type="match status" value="1"/>
</dbReference>
<dbReference type="Pfam" id="PF00175">
    <property type="entry name" value="NAD_binding_1"/>
    <property type="match status" value="1"/>
</dbReference>
<evidence type="ECO:0000313" key="12">
    <source>
        <dbReference type="EMBL" id="MCH4293040.1"/>
    </source>
</evidence>
<name>A0AAJ1BE78_9GAMM</name>
<dbReference type="GO" id="GO:0034599">
    <property type="term" value="P:cellular response to oxidative stress"/>
    <property type="evidence" value="ECO:0007669"/>
    <property type="project" value="TreeGrafter"/>
</dbReference>
<evidence type="ECO:0000256" key="10">
    <source>
        <dbReference type="ARBA" id="ARBA00047776"/>
    </source>
</evidence>
<evidence type="ECO:0000256" key="1">
    <source>
        <dbReference type="ARBA" id="ARBA00001974"/>
    </source>
</evidence>